<protein>
    <recommendedName>
        <fullName evidence="4">RND efflux pump membrane fusion protein barrel-sandwich domain-containing protein</fullName>
    </recommendedName>
</protein>
<dbReference type="SUPFAM" id="SSF111369">
    <property type="entry name" value="HlyD-like secretion proteins"/>
    <property type="match status" value="1"/>
</dbReference>
<dbReference type="EMBL" id="CP019336">
    <property type="protein sequence ID" value="AUC21960.1"/>
    <property type="molecule type" value="Genomic_DNA"/>
</dbReference>
<comment type="similarity">
    <text evidence="1">Belongs to the membrane fusion protein (MFP) (TC 8.A.1) family.</text>
</comment>
<evidence type="ECO:0000313" key="3">
    <source>
        <dbReference type="Proteomes" id="UP000232721"/>
    </source>
</evidence>
<dbReference type="Gene3D" id="1.10.287.470">
    <property type="entry name" value="Helix hairpin bin"/>
    <property type="match status" value="1"/>
</dbReference>
<dbReference type="PANTHER" id="PTHR30469">
    <property type="entry name" value="MULTIDRUG RESISTANCE PROTEIN MDTA"/>
    <property type="match status" value="1"/>
</dbReference>
<dbReference type="PANTHER" id="PTHR30469:SF15">
    <property type="entry name" value="HLYD FAMILY OF SECRETION PROTEINS"/>
    <property type="match status" value="1"/>
</dbReference>
<dbReference type="NCBIfam" id="TIGR01730">
    <property type="entry name" value="RND_mfp"/>
    <property type="match status" value="1"/>
</dbReference>
<evidence type="ECO:0000313" key="2">
    <source>
        <dbReference type="EMBL" id="AUC21960.1"/>
    </source>
</evidence>
<sequence>MLKKVNLNVLVKILLVLLAVVCVSCKKEQPKQNEELIQKKKYLQDKNEVNIMILKSSIFKKELVSNGRLIALEKSALKFNVSEKLANIYIKNGDYVKRGKILASLNAFTYQQKVNKAKIDLKQATLEFEDLQVRRGFNANNIDDSNKKEYDMMAIKSGYKNAQHQLENAQFDLKSTKLIAPFSGKVANVISKKHEQINAGKEFITLINDAVFEVEFYVIESELKDIKKKDKITMQPFALNKTYKGYVTTINPQIEKDGTILIKAKVKNDGDLLEGMNVKIFIQKDIPNQFVVPKSAVVLRDNQEVLFTLKKGKAYWTYIQTTIENSKEYAVIPHPDKSSASLQQGDTIIISDNLNLAHDSEIAIKPNN</sequence>
<dbReference type="Gene3D" id="2.40.420.20">
    <property type="match status" value="1"/>
</dbReference>
<dbReference type="Gene3D" id="2.40.30.170">
    <property type="match status" value="1"/>
</dbReference>
<proteinExistence type="inferred from homology"/>
<reference evidence="2 3" key="1">
    <citation type="submission" date="2017-02" db="EMBL/GenBank/DDBJ databases">
        <title>Trade-off between light-utilization and light-protection in marine flavobacteria.</title>
        <authorList>
            <person name="Kumagai Y."/>
            <person name="Yoshizawa S."/>
            <person name="Kogure K."/>
            <person name="Iwasaki W."/>
        </authorList>
    </citation>
    <scope>NUCLEOTIDE SEQUENCE [LARGE SCALE GENOMIC DNA]</scope>
    <source>
        <strain evidence="2 3">KCTC 23670</strain>
    </source>
</reference>
<evidence type="ECO:0000256" key="1">
    <source>
        <dbReference type="ARBA" id="ARBA00009477"/>
    </source>
</evidence>
<organism evidence="2 3">
    <name type="scientific">Polaribacter sejongensis</name>
    <dbReference type="NCBI Taxonomy" id="985043"/>
    <lineage>
        <taxon>Bacteria</taxon>
        <taxon>Pseudomonadati</taxon>
        <taxon>Bacteroidota</taxon>
        <taxon>Flavobacteriia</taxon>
        <taxon>Flavobacteriales</taxon>
        <taxon>Flavobacteriaceae</taxon>
    </lineage>
</organism>
<dbReference type="Proteomes" id="UP000232721">
    <property type="component" value="Chromosome"/>
</dbReference>
<accession>A0ABM6PYP4</accession>
<dbReference type="InterPro" id="IPR006143">
    <property type="entry name" value="RND_pump_MFP"/>
</dbReference>
<keyword evidence="3" id="KW-1185">Reference proteome</keyword>
<evidence type="ECO:0008006" key="4">
    <source>
        <dbReference type="Google" id="ProtNLM"/>
    </source>
</evidence>
<name>A0ABM6PYP4_9FLAO</name>
<gene>
    <name evidence="2" type="ORF">BTO15_07530</name>
</gene>
<dbReference type="Gene3D" id="2.40.50.100">
    <property type="match status" value="1"/>
</dbReference>